<accession>A0A3Q2ZR04</accession>
<evidence type="ECO:0000313" key="2">
    <source>
        <dbReference type="Proteomes" id="UP000264800"/>
    </source>
</evidence>
<name>A0A3Q2ZR04_KRYMA</name>
<dbReference type="Proteomes" id="UP000264800">
    <property type="component" value="Unplaced"/>
</dbReference>
<proteinExistence type="predicted"/>
<organism evidence="1 2">
    <name type="scientific">Kryptolebias marmoratus</name>
    <name type="common">Mangrove killifish</name>
    <name type="synonym">Rivulus marmoratus</name>
    <dbReference type="NCBI Taxonomy" id="37003"/>
    <lineage>
        <taxon>Eukaryota</taxon>
        <taxon>Metazoa</taxon>
        <taxon>Chordata</taxon>
        <taxon>Craniata</taxon>
        <taxon>Vertebrata</taxon>
        <taxon>Euteleostomi</taxon>
        <taxon>Actinopterygii</taxon>
        <taxon>Neopterygii</taxon>
        <taxon>Teleostei</taxon>
        <taxon>Neoteleostei</taxon>
        <taxon>Acanthomorphata</taxon>
        <taxon>Ovalentaria</taxon>
        <taxon>Atherinomorphae</taxon>
        <taxon>Cyprinodontiformes</taxon>
        <taxon>Rivulidae</taxon>
        <taxon>Kryptolebias</taxon>
    </lineage>
</organism>
<keyword evidence="2" id="KW-1185">Reference proteome</keyword>
<dbReference type="AlphaFoldDB" id="A0A3Q2ZR04"/>
<dbReference type="Ensembl" id="ENSKMAT00000006386.1">
    <property type="protein sequence ID" value="ENSKMAP00000006278.1"/>
    <property type="gene ID" value="ENSKMAG00000004775.1"/>
</dbReference>
<evidence type="ECO:0000313" key="1">
    <source>
        <dbReference type="Ensembl" id="ENSKMAP00000006278.1"/>
    </source>
</evidence>
<reference evidence="1" key="2">
    <citation type="submission" date="2025-09" db="UniProtKB">
        <authorList>
            <consortium name="Ensembl"/>
        </authorList>
    </citation>
    <scope>IDENTIFICATION</scope>
</reference>
<sequence length="140" mass="15428">KAPSQAASGASGGPYCWLSGALEESSRQILRLELAKEVKCVCVCVCVCVSAPKADGQGWTLYQINSDCFVKRLLAVKIKSHSEASLCTFVNTCPESAACLYVTDSRYFHCNMSVIKFLCLRVCLFVWTFSLLMKHSSLRN</sequence>
<reference evidence="1" key="1">
    <citation type="submission" date="2025-08" db="UniProtKB">
        <authorList>
            <consortium name="Ensembl"/>
        </authorList>
    </citation>
    <scope>IDENTIFICATION</scope>
</reference>
<protein>
    <submittedName>
        <fullName evidence="1">Uncharacterized protein</fullName>
    </submittedName>
</protein>